<dbReference type="EMBL" id="JAGDFM010000588">
    <property type="protein sequence ID" value="KAG7377028.1"/>
    <property type="molecule type" value="Genomic_DNA"/>
</dbReference>
<evidence type="ECO:0000256" key="1">
    <source>
        <dbReference type="SAM" id="MobiDB-lite"/>
    </source>
</evidence>
<dbReference type="AlphaFoldDB" id="A0A8T1VA91"/>
<keyword evidence="3" id="KW-1185">Reference proteome</keyword>
<feature type="region of interest" description="Disordered" evidence="1">
    <location>
        <begin position="91"/>
        <end position="110"/>
    </location>
</feature>
<protein>
    <submittedName>
        <fullName evidence="2">Interferon- developmental regulator 1</fullName>
    </submittedName>
</protein>
<name>A0A8T1VA91_9STRA</name>
<proteinExistence type="predicted"/>
<accession>A0A8T1VA91</accession>
<organism evidence="2 3">
    <name type="scientific">Phytophthora pseudosyringae</name>
    <dbReference type="NCBI Taxonomy" id="221518"/>
    <lineage>
        <taxon>Eukaryota</taxon>
        <taxon>Sar</taxon>
        <taxon>Stramenopiles</taxon>
        <taxon>Oomycota</taxon>
        <taxon>Peronosporomycetes</taxon>
        <taxon>Peronosporales</taxon>
        <taxon>Peronosporaceae</taxon>
        <taxon>Phytophthora</taxon>
    </lineage>
</organism>
<comment type="caution">
    <text evidence="2">The sequence shown here is derived from an EMBL/GenBank/DDBJ whole genome shotgun (WGS) entry which is preliminary data.</text>
</comment>
<dbReference type="OrthoDB" id="18978at2759"/>
<evidence type="ECO:0000313" key="2">
    <source>
        <dbReference type="EMBL" id="KAG7377028.1"/>
    </source>
</evidence>
<gene>
    <name evidence="2" type="primary">IFRD1</name>
    <name evidence="2" type="ORF">PHYPSEUDO_012273</name>
</gene>
<dbReference type="Proteomes" id="UP000694044">
    <property type="component" value="Unassembled WGS sequence"/>
</dbReference>
<sequence length="110" mass="12144">MRESGKSIGKKNRKAQRSVLKEVLEALQAEGECPPGVASSRHTCFVRSGFQTHLVENEVLRDVFEVTENANAKIGLVCTVKRRADLKAKAVQKPNDMSRKDLAQNAVLNP</sequence>
<reference evidence="2" key="1">
    <citation type="submission" date="2021-02" db="EMBL/GenBank/DDBJ databases">
        <authorList>
            <person name="Palmer J.M."/>
        </authorList>
    </citation>
    <scope>NUCLEOTIDE SEQUENCE</scope>
    <source>
        <strain evidence="2">SCRP734</strain>
    </source>
</reference>
<evidence type="ECO:0000313" key="3">
    <source>
        <dbReference type="Proteomes" id="UP000694044"/>
    </source>
</evidence>